<evidence type="ECO:0000313" key="1">
    <source>
        <dbReference type="EMBL" id="MCI1189864.1"/>
    </source>
</evidence>
<keyword evidence="2" id="KW-1185">Reference proteome</keyword>
<dbReference type="Pfam" id="PF01076">
    <property type="entry name" value="Mob_Pre"/>
    <property type="match status" value="1"/>
</dbReference>
<reference evidence="1" key="1">
    <citation type="submission" date="2022-03" db="EMBL/GenBank/DDBJ databases">
        <title>Bacterial whole genome sequence for Hymenobacter sp. DH14.</title>
        <authorList>
            <person name="Le V."/>
        </authorList>
    </citation>
    <scope>NUCLEOTIDE SEQUENCE</scope>
    <source>
        <strain evidence="1">DH14</strain>
    </source>
</reference>
<comment type="caution">
    <text evidence="1">The sequence shown here is derived from an EMBL/GenBank/DDBJ whole genome shotgun (WGS) entry which is preliminary data.</text>
</comment>
<dbReference type="CDD" id="cd17242">
    <property type="entry name" value="MobM_relaxase"/>
    <property type="match status" value="1"/>
</dbReference>
<name>A0A9X2AKH4_9BACT</name>
<dbReference type="NCBIfam" id="NF041497">
    <property type="entry name" value="MobV"/>
    <property type="match status" value="1"/>
</dbReference>
<dbReference type="RefSeq" id="WP_241938073.1">
    <property type="nucleotide sequence ID" value="NZ_JALBGC010000006.1"/>
</dbReference>
<protein>
    <submittedName>
        <fullName evidence="1">Plasmid recombination protein</fullName>
    </submittedName>
</protein>
<dbReference type="Gene3D" id="3.30.930.30">
    <property type="match status" value="1"/>
</dbReference>
<sequence>MAYAIIKWGRIQTVVQAASATAHNYRQYEVSNADQEAPHPNIEFVNVAERDYWEVASERITEAGITPRRKDAVRCVEAFITASPEFFKCDPNGWTADYSQSNWLKDTRIFLTEKFGEKNLIAFQLHQDEKTPHIHAVIVPITPNGQLSARGLFNPATMRGYQREYAEKMKDHL</sequence>
<accession>A0A9X2AKH4</accession>
<dbReference type="EMBL" id="JALBGC010000006">
    <property type="protein sequence ID" value="MCI1189864.1"/>
    <property type="molecule type" value="Genomic_DNA"/>
</dbReference>
<dbReference type="Proteomes" id="UP001139193">
    <property type="component" value="Unassembled WGS sequence"/>
</dbReference>
<proteinExistence type="predicted"/>
<organism evidence="1 2">
    <name type="scientific">Hymenobacter cyanobacteriorum</name>
    <dbReference type="NCBI Taxonomy" id="2926463"/>
    <lineage>
        <taxon>Bacteria</taxon>
        <taxon>Pseudomonadati</taxon>
        <taxon>Bacteroidota</taxon>
        <taxon>Cytophagia</taxon>
        <taxon>Cytophagales</taxon>
        <taxon>Hymenobacteraceae</taxon>
        <taxon>Hymenobacter</taxon>
    </lineage>
</organism>
<dbReference type="InterPro" id="IPR001668">
    <property type="entry name" value="Mob_Pre"/>
</dbReference>
<gene>
    <name evidence="1" type="ORF">MON38_20775</name>
</gene>
<dbReference type="GO" id="GO:0003677">
    <property type="term" value="F:DNA binding"/>
    <property type="evidence" value="ECO:0007669"/>
    <property type="project" value="InterPro"/>
</dbReference>
<evidence type="ECO:0000313" key="2">
    <source>
        <dbReference type="Proteomes" id="UP001139193"/>
    </source>
</evidence>
<dbReference type="AlphaFoldDB" id="A0A9X2AKH4"/>
<dbReference type="GO" id="GO:0006310">
    <property type="term" value="P:DNA recombination"/>
    <property type="evidence" value="ECO:0007669"/>
    <property type="project" value="InterPro"/>
</dbReference>